<dbReference type="AlphaFoldDB" id="A0A1H2GCR1"/>
<keyword evidence="1" id="KW-0812">Transmembrane</keyword>
<keyword evidence="4" id="KW-1185">Reference proteome</keyword>
<feature type="transmembrane region" description="Helical" evidence="1">
    <location>
        <begin position="84"/>
        <end position="101"/>
    </location>
</feature>
<name>A0A1H2GCR1_9PROT</name>
<gene>
    <name evidence="3" type="ORF">SAMN05216406_13034</name>
</gene>
<sequence>MKLRILIFLMLLVCCKNAIAEGTDIPLEDAMNNNGIARLSDSEFWFFVFGCGVIGILVKIVDYSIKLNQIGTVRKLENFTEKGALIEWSLWFISASIVGFLGNQVGLFQASIQAAVMIGLGWPTVFSQIKQRYSPQSDSKETVDQQRNEVYEDLNLGRECITSNECYDIDEEKGK</sequence>
<proteinExistence type="predicted"/>
<dbReference type="Proteomes" id="UP000182882">
    <property type="component" value="Unassembled WGS sequence"/>
</dbReference>
<feature type="signal peptide" evidence="2">
    <location>
        <begin position="1"/>
        <end position="20"/>
    </location>
</feature>
<feature type="transmembrane region" description="Helical" evidence="1">
    <location>
        <begin position="44"/>
        <end position="63"/>
    </location>
</feature>
<evidence type="ECO:0000256" key="2">
    <source>
        <dbReference type="SAM" id="SignalP"/>
    </source>
</evidence>
<dbReference type="EMBL" id="FNLN01000030">
    <property type="protein sequence ID" value="SDU17417.1"/>
    <property type="molecule type" value="Genomic_DNA"/>
</dbReference>
<reference evidence="4" key="1">
    <citation type="submission" date="2016-10" db="EMBL/GenBank/DDBJ databases">
        <authorList>
            <person name="Varghese N."/>
            <person name="Submissions S."/>
        </authorList>
    </citation>
    <scope>NUCLEOTIDE SEQUENCE [LARGE SCALE GENOMIC DNA]</scope>
    <source>
        <strain evidence="4">Nm10</strain>
    </source>
</reference>
<dbReference type="RefSeq" id="WP_062559364.1">
    <property type="nucleotide sequence ID" value="NZ_CP013341.1"/>
</dbReference>
<keyword evidence="1" id="KW-1133">Transmembrane helix</keyword>
<accession>A0A1H2GCR1</accession>
<evidence type="ECO:0000256" key="1">
    <source>
        <dbReference type="SAM" id="Phobius"/>
    </source>
</evidence>
<dbReference type="KEGG" id="nur:ATY38_11110"/>
<keyword evidence="2" id="KW-0732">Signal</keyword>
<keyword evidence="1" id="KW-0472">Membrane</keyword>
<protein>
    <recommendedName>
        <fullName evidence="5">Holin</fullName>
    </recommendedName>
</protein>
<evidence type="ECO:0000313" key="4">
    <source>
        <dbReference type="Proteomes" id="UP000182882"/>
    </source>
</evidence>
<evidence type="ECO:0000313" key="3">
    <source>
        <dbReference type="EMBL" id="SDU17417.1"/>
    </source>
</evidence>
<organism evidence="3 4">
    <name type="scientific">Nitrosomonas ureae</name>
    <dbReference type="NCBI Taxonomy" id="44577"/>
    <lineage>
        <taxon>Bacteria</taxon>
        <taxon>Pseudomonadati</taxon>
        <taxon>Pseudomonadota</taxon>
        <taxon>Betaproteobacteria</taxon>
        <taxon>Nitrosomonadales</taxon>
        <taxon>Nitrosomonadaceae</taxon>
        <taxon>Nitrosomonas</taxon>
    </lineage>
</organism>
<evidence type="ECO:0008006" key="5">
    <source>
        <dbReference type="Google" id="ProtNLM"/>
    </source>
</evidence>
<feature type="chain" id="PRO_5016402586" description="Holin" evidence="2">
    <location>
        <begin position="21"/>
        <end position="175"/>
    </location>
</feature>